<keyword evidence="4" id="KW-0472">Membrane</keyword>
<dbReference type="GO" id="GO:0008295">
    <property type="term" value="P:spermidine biosynthetic process"/>
    <property type="evidence" value="ECO:0007669"/>
    <property type="project" value="UniProtKB-UniRule"/>
</dbReference>
<keyword evidence="4" id="KW-0745">Spermidine biosynthesis</keyword>
<gene>
    <name evidence="4" type="primary">speE</name>
    <name evidence="8" type="ORF">G1H10_09380</name>
</gene>
<dbReference type="SUPFAM" id="SSF53335">
    <property type="entry name" value="S-adenosyl-L-methionine-dependent methyltransferases"/>
    <property type="match status" value="1"/>
</dbReference>
<dbReference type="NCBIfam" id="NF002956">
    <property type="entry name" value="PRK03612.1"/>
    <property type="match status" value="1"/>
</dbReference>
<dbReference type="AlphaFoldDB" id="A0A6L9S8T6"/>
<dbReference type="InterPro" id="IPR030373">
    <property type="entry name" value="PABS_CS"/>
</dbReference>
<dbReference type="GO" id="GO:0004766">
    <property type="term" value="F:spermidine synthase activity"/>
    <property type="evidence" value="ECO:0007669"/>
    <property type="project" value="UniProtKB-UniRule"/>
</dbReference>
<feature type="transmembrane region" description="Helical" evidence="4">
    <location>
        <begin position="193"/>
        <end position="212"/>
    </location>
</feature>
<comment type="subunit">
    <text evidence="4">Homodimer or homotetramer.</text>
</comment>
<dbReference type="EMBL" id="JAAGOA010000005">
    <property type="protein sequence ID" value="NEE00380.1"/>
    <property type="molecule type" value="Genomic_DNA"/>
</dbReference>
<comment type="caution">
    <text evidence="4">Lacks conserved residue(s) required for the propagation of feature annotation.</text>
</comment>
<comment type="caution">
    <text evidence="8">The sequence shown here is derived from an EMBL/GenBank/DDBJ whole genome shotgun (WGS) entry which is preliminary data.</text>
</comment>
<dbReference type="Pfam" id="PF01564">
    <property type="entry name" value="Spermine_synth"/>
    <property type="match status" value="1"/>
</dbReference>
<organism evidence="8 9">
    <name type="scientific">Phytoactinopolyspora halotolerans</name>
    <dbReference type="NCBI Taxonomy" id="1981512"/>
    <lineage>
        <taxon>Bacteria</taxon>
        <taxon>Bacillati</taxon>
        <taxon>Actinomycetota</taxon>
        <taxon>Actinomycetes</taxon>
        <taxon>Jiangellales</taxon>
        <taxon>Jiangellaceae</taxon>
        <taxon>Phytoactinopolyspora</taxon>
    </lineage>
</organism>
<feature type="transmembrane region" description="Helical" evidence="4">
    <location>
        <begin position="122"/>
        <end position="148"/>
    </location>
</feature>
<evidence type="ECO:0000256" key="1">
    <source>
        <dbReference type="ARBA" id="ARBA00007867"/>
    </source>
</evidence>
<feature type="transmembrane region" description="Helical" evidence="4">
    <location>
        <begin position="219"/>
        <end position="239"/>
    </location>
</feature>
<keyword evidence="2 4" id="KW-0808">Transferase</keyword>
<feature type="domain" description="PABS" evidence="7">
    <location>
        <begin position="236"/>
        <end position="478"/>
    </location>
</feature>
<feature type="transmembrane region" description="Helical" evidence="4">
    <location>
        <begin position="30"/>
        <end position="56"/>
    </location>
</feature>
<comment type="pathway">
    <text evidence="4">Amine and polyamine biosynthesis; spermidine biosynthesis; spermidine from putrescine: step 1/1.</text>
</comment>
<feature type="region of interest" description="Disordered" evidence="6">
    <location>
        <begin position="1"/>
        <end position="25"/>
    </location>
</feature>
<evidence type="ECO:0000259" key="7">
    <source>
        <dbReference type="PROSITE" id="PS51006"/>
    </source>
</evidence>
<feature type="binding site" evidence="4">
    <location>
        <position position="323"/>
    </location>
    <ligand>
        <name>spermidine</name>
        <dbReference type="ChEBI" id="CHEBI:57834"/>
    </ligand>
</feature>
<dbReference type="GO" id="GO:0010487">
    <property type="term" value="F:thermospermine synthase activity"/>
    <property type="evidence" value="ECO:0007669"/>
    <property type="project" value="UniProtKB-ARBA"/>
</dbReference>
<dbReference type="SUPFAM" id="SSF103473">
    <property type="entry name" value="MFS general substrate transporter"/>
    <property type="match status" value="1"/>
</dbReference>
<dbReference type="InterPro" id="IPR036259">
    <property type="entry name" value="MFS_trans_sf"/>
</dbReference>
<keyword evidence="4" id="KW-0812">Transmembrane</keyword>
<name>A0A6L9S8T6_9ACTN</name>
<feature type="compositionally biased region" description="Basic and acidic residues" evidence="6">
    <location>
        <begin position="1"/>
        <end position="11"/>
    </location>
</feature>
<protein>
    <recommendedName>
        <fullName evidence="4">Polyamine aminopropyltransferase</fullName>
    </recommendedName>
    <alternativeName>
        <fullName evidence="4">Putrescine aminopropyltransferase</fullName>
        <shortName evidence="4">PAPT</shortName>
    </alternativeName>
    <alternativeName>
        <fullName evidence="4">Spermidine synthase</fullName>
        <shortName evidence="4">SPDS</shortName>
        <shortName evidence="4">SPDSY</shortName>
        <ecNumber evidence="4">2.5.1.16</ecNumber>
    </alternativeName>
</protein>
<evidence type="ECO:0000313" key="8">
    <source>
        <dbReference type="EMBL" id="NEE00380.1"/>
    </source>
</evidence>
<comment type="subcellular location">
    <subcellularLocation>
        <location evidence="4">Cell membrane</location>
        <topology evidence="4">Multi-pass membrane protein</topology>
    </subcellularLocation>
</comment>
<dbReference type="InterPro" id="IPR030374">
    <property type="entry name" value="PABS"/>
</dbReference>
<dbReference type="PANTHER" id="PTHR43317">
    <property type="entry name" value="THERMOSPERMINE SYNTHASE ACAULIS5"/>
    <property type="match status" value="1"/>
</dbReference>
<keyword evidence="4" id="KW-1133">Transmembrane helix</keyword>
<feature type="binding site" evidence="4">
    <location>
        <position position="343"/>
    </location>
    <ligand>
        <name>S-methyl-5'-thioadenosine</name>
        <dbReference type="ChEBI" id="CHEBI:17509"/>
    </ligand>
</feature>
<comment type="function">
    <text evidence="4">Catalyzes the irreversible transfer of a propylamine group from the amino donor S-adenosylmethioninamine (decarboxy-AdoMet) to putrescine (1,4-diaminobutane) to yield spermidine.</text>
</comment>
<feature type="transmembrane region" description="Helical" evidence="4">
    <location>
        <begin position="168"/>
        <end position="187"/>
    </location>
</feature>
<sequence>MGPTTTDRDPPQADAGPSRPSGPRSRPARVVILGAALICAACGLVYELALIALGSYLIGDTVVQASIVVSVMVFAMGMGSLLAKPLQRYPAVSFAAVESLLALVGGISVLVLYHAFAVTEAYTPMMVTLALIIGALIGAEIPLLMTLLQRIRAQDAGSAVADMFAADYLGALAGGLAFPFILLPALGLVEGTIATAGLNLVAGTVVVLWLFRRSLTKRAWALIGTLVAAVAVVLLTVLWQAEEIELDARQRLFRDPITHAERSEYQEIVLTERHRISGVDDFRMFLNGDLQFASPDEYRYHESLVHPAMSGPRERVLILGGGDGLALREVLRYPDVDEVTLVELDPAVLTLARDHDSLRELNDDALADPRVQALADDAFSWARAQVDAAAEPYDVVIVDMPDPDATATSKVYSLEFYGMLHDLVASDGRMVVQSGSPFFAPTSFACIRETIVAAGFGVAPYMASVPSFGDWGFTLARPSGAVPELSVPDDAPDLRYLSPDVLEAASVIPPDKVVTDVEISTLLDPVILDYARSEWQTS</sequence>
<comment type="similarity">
    <text evidence="1 4">Belongs to the spermidine/spermine synthase family.</text>
</comment>
<dbReference type="PANTHER" id="PTHR43317:SF1">
    <property type="entry name" value="THERMOSPERMINE SYNTHASE ACAULIS5"/>
    <property type="match status" value="1"/>
</dbReference>
<reference evidence="8 9" key="1">
    <citation type="submission" date="2020-02" db="EMBL/GenBank/DDBJ databases">
        <authorList>
            <person name="Li X.-J."/>
            <person name="Han X.-M."/>
        </authorList>
    </citation>
    <scope>NUCLEOTIDE SEQUENCE [LARGE SCALE GENOMIC DNA]</scope>
    <source>
        <strain evidence="8 9">CCTCC AB 2017055</strain>
    </source>
</reference>
<dbReference type="CDD" id="cd02440">
    <property type="entry name" value="AdoMet_MTases"/>
    <property type="match status" value="1"/>
</dbReference>
<evidence type="ECO:0000256" key="4">
    <source>
        <dbReference type="HAMAP-Rule" id="MF_00198"/>
    </source>
</evidence>
<comment type="catalytic activity">
    <reaction evidence="4">
        <text>S-adenosyl 3-(methylsulfanyl)propylamine + putrescine = S-methyl-5'-thioadenosine + spermidine + H(+)</text>
        <dbReference type="Rhea" id="RHEA:12721"/>
        <dbReference type="ChEBI" id="CHEBI:15378"/>
        <dbReference type="ChEBI" id="CHEBI:17509"/>
        <dbReference type="ChEBI" id="CHEBI:57443"/>
        <dbReference type="ChEBI" id="CHEBI:57834"/>
        <dbReference type="ChEBI" id="CHEBI:326268"/>
        <dbReference type="EC" id="2.5.1.16"/>
    </reaction>
</comment>
<dbReference type="EC" id="2.5.1.16" evidence="4"/>
<evidence type="ECO:0000256" key="6">
    <source>
        <dbReference type="SAM" id="MobiDB-lite"/>
    </source>
</evidence>
<feature type="binding site" evidence="4">
    <location>
        <begin position="377"/>
        <end position="378"/>
    </location>
    <ligand>
        <name>S-methyl-5'-thioadenosine</name>
        <dbReference type="ChEBI" id="CHEBI:17509"/>
    </ligand>
</feature>
<feature type="compositionally biased region" description="Low complexity" evidence="6">
    <location>
        <begin position="15"/>
        <end position="25"/>
    </location>
</feature>
<feature type="binding site" evidence="4">
    <location>
        <position position="266"/>
    </location>
    <ligand>
        <name>S-methyl-5'-thioadenosine</name>
        <dbReference type="ChEBI" id="CHEBI:17509"/>
    </ligand>
</feature>
<feature type="transmembrane region" description="Helical" evidence="4">
    <location>
        <begin position="62"/>
        <end position="83"/>
    </location>
</feature>
<proteinExistence type="inferred from homology"/>
<keyword evidence="3 4" id="KW-0620">Polyamine biosynthesis</keyword>
<dbReference type="UniPathway" id="UPA00248">
    <property type="reaction ID" value="UER00314"/>
</dbReference>
<evidence type="ECO:0000256" key="3">
    <source>
        <dbReference type="ARBA" id="ARBA00023115"/>
    </source>
</evidence>
<keyword evidence="9" id="KW-1185">Reference proteome</keyword>
<feature type="transmembrane region" description="Helical" evidence="4">
    <location>
        <begin position="95"/>
        <end position="116"/>
    </location>
</feature>
<dbReference type="GO" id="GO:0005886">
    <property type="term" value="C:plasma membrane"/>
    <property type="evidence" value="ECO:0007669"/>
    <property type="project" value="UniProtKB-SubCell"/>
</dbReference>
<dbReference type="PROSITE" id="PS51006">
    <property type="entry name" value="PABS_2"/>
    <property type="match status" value="1"/>
</dbReference>
<dbReference type="HAMAP" id="MF_00198">
    <property type="entry name" value="Spermidine_synth"/>
    <property type="match status" value="1"/>
</dbReference>
<dbReference type="RefSeq" id="WP_163736293.1">
    <property type="nucleotide sequence ID" value="NZ_JAAGOA010000005.1"/>
</dbReference>
<dbReference type="InterPro" id="IPR029063">
    <property type="entry name" value="SAM-dependent_MTases_sf"/>
</dbReference>
<keyword evidence="4" id="KW-1003">Cell membrane</keyword>
<dbReference type="NCBIfam" id="NF037959">
    <property type="entry name" value="MFS_SpdSyn"/>
    <property type="match status" value="1"/>
</dbReference>
<dbReference type="InterPro" id="IPR001045">
    <property type="entry name" value="Spermi_synthase"/>
</dbReference>
<accession>A0A6L9S8T6</accession>
<feature type="active site" description="Proton acceptor" evidence="4 5">
    <location>
        <position position="399"/>
    </location>
</feature>
<evidence type="ECO:0000313" key="9">
    <source>
        <dbReference type="Proteomes" id="UP000475214"/>
    </source>
</evidence>
<dbReference type="Proteomes" id="UP000475214">
    <property type="component" value="Unassembled WGS sequence"/>
</dbReference>
<dbReference type="PROSITE" id="PS01330">
    <property type="entry name" value="PABS_1"/>
    <property type="match status" value="1"/>
</dbReference>
<evidence type="ECO:0000256" key="2">
    <source>
        <dbReference type="ARBA" id="ARBA00022679"/>
    </source>
</evidence>
<feature type="binding site" evidence="4">
    <location>
        <position position="301"/>
    </location>
    <ligand>
        <name>spermidine</name>
        <dbReference type="ChEBI" id="CHEBI:57834"/>
    </ligand>
</feature>
<dbReference type="Gene3D" id="3.40.50.150">
    <property type="entry name" value="Vaccinia Virus protein VP39"/>
    <property type="match status" value="1"/>
</dbReference>
<evidence type="ECO:0000256" key="5">
    <source>
        <dbReference type="PROSITE-ProRule" id="PRU00354"/>
    </source>
</evidence>